<dbReference type="RefSeq" id="WP_170114155.1">
    <property type="nucleotide sequence ID" value="NZ_QBKI01000011.1"/>
</dbReference>
<dbReference type="AlphaFoldDB" id="A0A2T5YD47"/>
<feature type="transmembrane region" description="Helical" evidence="1">
    <location>
        <begin position="12"/>
        <end position="41"/>
    </location>
</feature>
<dbReference type="Proteomes" id="UP000244225">
    <property type="component" value="Unassembled WGS sequence"/>
</dbReference>
<keyword evidence="1" id="KW-0812">Transmembrane</keyword>
<proteinExistence type="predicted"/>
<gene>
    <name evidence="2" type="ORF">C8N40_111132</name>
</gene>
<keyword evidence="1" id="KW-1133">Transmembrane helix</keyword>
<organism evidence="2 3">
    <name type="scientific">Pontibacter mucosus</name>
    <dbReference type="NCBI Taxonomy" id="1649266"/>
    <lineage>
        <taxon>Bacteria</taxon>
        <taxon>Pseudomonadati</taxon>
        <taxon>Bacteroidota</taxon>
        <taxon>Cytophagia</taxon>
        <taxon>Cytophagales</taxon>
        <taxon>Hymenobacteraceae</taxon>
        <taxon>Pontibacter</taxon>
    </lineage>
</organism>
<dbReference type="EMBL" id="QBKI01000011">
    <property type="protein sequence ID" value="PTX14467.1"/>
    <property type="molecule type" value="Genomic_DNA"/>
</dbReference>
<comment type="caution">
    <text evidence="2">The sequence shown here is derived from an EMBL/GenBank/DDBJ whole genome shotgun (WGS) entry which is preliminary data.</text>
</comment>
<sequence length="48" mass="5192">MKLTISHALVLATVFGVLAFFTSFIITLMGFLAAAAALIFVELHKPKK</sequence>
<keyword evidence="1" id="KW-0472">Membrane</keyword>
<evidence type="ECO:0000313" key="3">
    <source>
        <dbReference type="Proteomes" id="UP000244225"/>
    </source>
</evidence>
<keyword evidence="3" id="KW-1185">Reference proteome</keyword>
<protein>
    <submittedName>
        <fullName evidence="2">Uncharacterized protein</fullName>
    </submittedName>
</protein>
<reference evidence="2 3" key="1">
    <citation type="submission" date="2018-04" db="EMBL/GenBank/DDBJ databases">
        <title>Genomic Encyclopedia of Archaeal and Bacterial Type Strains, Phase II (KMG-II): from individual species to whole genera.</title>
        <authorList>
            <person name="Goeker M."/>
        </authorList>
    </citation>
    <scope>NUCLEOTIDE SEQUENCE [LARGE SCALE GENOMIC DNA]</scope>
    <source>
        <strain evidence="2 3">DSM 100162</strain>
    </source>
</reference>
<accession>A0A2T5YD47</accession>
<evidence type="ECO:0000313" key="2">
    <source>
        <dbReference type="EMBL" id="PTX14467.1"/>
    </source>
</evidence>
<evidence type="ECO:0000256" key="1">
    <source>
        <dbReference type="SAM" id="Phobius"/>
    </source>
</evidence>
<name>A0A2T5YD47_9BACT</name>